<protein>
    <submittedName>
        <fullName evidence="7">DNA-binding transcriptional LysR family regulator</fullName>
    </submittedName>
</protein>
<dbReference type="Pfam" id="PF00126">
    <property type="entry name" value="HTH_1"/>
    <property type="match status" value="1"/>
</dbReference>
<evidence type="ECO:0000256" key="2">
    <source>
        <dbReference type="ARBA" id="ARBA00023015"/>
    </source>
</evidence>
<evidence type="ECO:0000256" key="3">
    <source>
        <dbReference type="ARBA" id="ARBA00023125"/>
    </source>
</evidence>
<dbReference type="InterPro" id="IPR005119">
    <property type="entry name" value="LysR_subst-bd"/>
</dbReference>
<dbReference type="GO" id="GO:0032993">
    <property type="term" value="C:protein-DNA complex"/>
    <property type="evidence" value="ECO:0007669"/>
    <property type="project" value="TreeGrafter"/>
</dbReference>
<organism evidence="7 8">
    <name type="scientific">Gordonia humi</name>
    <dbReference type="NCBI Taxonomy" id="686429"/>
    <lineage>
        <taxon>Bacteria</taxon>
        <taxon>Bacillati</taxon>
        <taxon>Actinomycetota</taxon>
        <taxon>Actinomycetes</taxon>
        <taxon>Mycobacteriales</taxon>
        <taxon>Gordoniaceae</taxon>
        <taxon>Gordonia</taxon>
    </lineage>
</organism>
<dbReference type="AlphaFoldDB" id="A0A840EW66"/>
<feature type="domain" description="HTH lysR-type" evidence="6">
    <location>
        <begin position="1"/>
        <end position="58"/>
    </location>
</feature>
<comment type="similarity">
    <text evidence="1">Belongs to the LysR transcriptional regulatory family.</text>
</comment>
<dbReference type="PRINTS" id="PR00039">
    <property type="entry name" value="HTHLYSR"/>
</dbReference>
<dbReference type="GO" id="GO:0003677">
    <property type="term" value="F:DNA binding"/>
    <property type="evidence" value="ECO:0007669"/>
    <property type="project" value="UniProtKB-KW"/>
</dbReference>
<dbReference type="GO" id="GO:0003700">
    <property type="term" value="F:DNA-binding transcription factor activity"/>
    <property type="evidence" value="ECO:0007669"/>
    <property type="project" value="InterPro"/>
</dbReference>
<sequence length="294" mass="32122">MRIRDLSWILALGDQQHMTAAADVLGVPQSTLSRALSRVEDELGVQIFERRQSGLTTTPLGALVLDAASDIEVRYRRLESDIANAVDPDTGIVRLAFLDSMGASVVPRLLRRFREVAPGVRVLLTQERSNQITADLLAQRVDLALTSSRPNPGAGWLPLRTDRLVLLVPRGHRLADRTRVRLAEIAHEPFITTPSQLHFRSQVDALFDAAGVSPTLAFESQDPATIEGLVSVGLGVAIAPESYAGASDTVGVELDAPNAVRNIGMTWRTDVRLPQPAERLRDMVAEEFALSREQ</sequence>
<keyword evidence="5" id="KW-0804">Transcription</keyword>
<evidence type="ECO:0000313" key="7">
    <source>
        <dbReference type="EMBL" id="MBB4134076.1"/>
    </source>
</evidence>
<evidence type="ECO:0000256" key="5">
    <source>
        <dbReference type="ARBA" id="ARBA00023163"/>
    </source>
</evidence>
<dbReference type="InterPro" id="IPR036390">
    <property type="entry name" value="WH_DNA-bd_sf"/>
</dbReference>
<evidence type="ECO:0000256" key="1">
    <source>
        <dbReference type="ARBA" id="ARBA00009437"/>
    </source>
</evidence>
<comment type="caution">
    <text evidence="7">The sequence shown here is derived from an EMBL/GenBank/DDBJ whole genome shotgun (WGS) entry which is preliminary data.</text>
</comment>
<keyword evidence="3 7" id="KW-0238">DNA-binding</keyword>
<dbReference type="Proteomes" id="UP000551501">
    <property type="component" value="Unassembled WGS sequence"/>
</dbReference>
<dbReference type="SUPFAM" id="SSF53850">
    <property type="entry name" value="Periplasmic binding protein-like II"/>
    <property type="match status" value="1"/>
</dbReference>
<name>A0A840EW66_9ACTN</name>
<proteinExistence type="inferred from homology"/>
<keyword evidence="4" id="KW-0010">Activator</keyword>
<keyword evidence="8" id="KW-1185">Reference proteome</keyword>
<dbReference type="Gene3D" id="1.10.10.10">
    <property type="entry name" value="Winged helix-like DNA-binding domain superfamily/Winged helix DNA-binding domain"/>
    <property type="match status" value="1"/>
</dbReference>
<dbReference type="Pfam" id="PF03466">
    <property type="entry name" value="LysR_substrate"/>
    <property type="match status" value="1"/>
</dbReference>
<keyword evidence="2" id="KW-0805">Transcription regulation</keyword>
<dbReference type="EMBL" id="JACIFP010000001">
    <property type="protein sequence ID" value="MBB4134076.1"/>
    <property type="molecule type" value="Genomic_DNA"/>
</dbReference>
<dbReference type="InterPro" id="IPR000847">
    <property type="entry name" value="LysR_HTH_N"/>
</dbReference>
<dbReference type="SUPFAM" id="SSF46785">
    <property type="entry name" value="Winged helix' DNA-binding domain"/>
    <property type="match status" value="1"/>
</dbReference>
<evidence type="ECO:0000259" key="6">
    <source>
        <dbReference type="PROSITE" id="PS50931"/>
    </source>
</evidence>
<gene>
    <name evidence="7" type="ORF">BKA16_000628</name>
</gene>
<evidence type="ECO:0000256" key="4">
    <source>
        <dbReference type="ARBA" id="ARBA00023159"/>
    </source>
</evidence>
<accession>A0A840EW66</accession>
<dbReference type="Gene3D" id="3.40.190.290">
    <property type="match status" value="1"/>
</dbReference>
<dbReference type="PROSITE" id="PS50931">
    <property type="entry name" value="HTH_LYSR"/>
    <property type="match status" value="1"/>
</dbReference>
<evidence type="ECO:0000313" key="8">
    <source>
        <dbReference type="Proteomes" id="UP000551501"/>
    </source>
</evidence>
<reference evidence="7 8" key="1">
    <citation type="submission" date="2020-08" db="EMBL/GenBank/DDBJ databases">
        <title>Sequencing the genomes of 1000 actinobacteria strains.</title>
        <authorList>
            <person name="Klenk H.-P."/>
        </authorList>
    </citation>
    <scope>NUCLEOTIDE SEQUENCE [LARGE SCALE GENOMIC DNA]</scope>
    <source>
        <strain evidence="7 8">DSM 45298</strain>
    </source>
</reference>
<dbReference type="RefSeq" id="WP_183369301.1">
    <property type="nucleotide sequence ID" value="NZ_BAABHL010000009.1"/>
</dbReference>
<dbReference type="InterPro" id="IPR036388">
    <property type="entry name" value="WH-like_DNA-bd_sf"/>
</dbReference>
<dbReference type="PANTHER" id="PTHR30346">
    <property type="entry name" value="TRANSCRIPTIONAL DUAL REGULATOR HCAR-RELATED"/>
    <property type="match status" value="1"/>
</dbReference>
<dbReference type="PANTHER" id="PTHR30346:SF28">
    <property type="entry name" value="HTH-TYPE TRANSCRIPTIONAL REGULATOR CYNR"/>
    <property type="match status" value="1"/>
</dbReference>